<evidence type="ECO:0000313" key="2">
    <source>
        <dbReference type="Proteomes" id="UP001565242"/>
    </source>
</evidence>
<gene>
    <name evidence="1" type="ORF">AALM99_06995</name>
</gene>
<dbReference type="RefSeq" id="WP_369918395.1">
    <property type="nucleotide sequence ID" value="NZ_JBCLSQ010000015.1"/>
</dbReference>
<name>A0ABV4D9V3_9LACT</name>
<dbReference type="Proteomes" id="UP001565242">
    <property type="component" value="Unassembled WGS sequence"/>
</dbReference>
<keyword evidence="2" id="KW-1185">Reference proteome</keyword>
<organism evidence="1 2">
    <name type="scientific">Lactococcus muris</name>
    <dbReference type="NCBI Taxonomy" id="2941330"/>
    <lineage>
        <taxon>Bacteria</taxon>
        <taxon>Bacillati</taxon>
        <taxon>Bacillota</taxon>
        <taxon>Bacilli</taxon>
        <taxon>Lactobacillales</taxon>
        <taxon>Streptococcaceae</taxon>
        <taxon>Lactococcus</taxon>
    </lineage>
</organism>
<dbReference type="EMBL" id="JBCLSQ010000015">
    <property type="protein sequence ID" value="MEY8538185.1"/>
    <property type="molecule type" value="Genomic_DNA"/>
</dbReference>
<accession>A0ABV4D9V3</accession>
<sequence>MKKRKKGLVIGLLSFIIALIIATGGKFYMDNKEKENENIANQRLAALMLRKEEPHATKVLFTSEGSHPGVGLPWTVGAEVTIGNDVFDMSLETDEISIINYGTDKKKMEKYTELREKKNIPNTPLEVVYSNGKCEVLQ</sequence>
<reference evidence="1 2" key="1">
    <citation type="submission" date="2024-03" db="EMBL/GenBank/DDBJ databases">
        <title>Mouse gut bacterial collection (mGBC) of GemPharmatech.</title>
        <authorList>
            <person name="He Y."/>
            <person name="Dong L."/>
            <person name="Wu D."/>
            <person name="Gao X."/>
            <person name="Lin Z."/>
        </authorList>
    </citation>
    <scope>NUCLEOTIDE SEQUENCE [LARGE SCALE GENOMIC DNA]</scope>
    <source>
        <strain evidence="1 2">20-218</strain>
    </source>
</reference>
<proteinExistence type="predicted"/>
<protein>
    <submittedName>
        <fullName evidence="1">Uncharacterized protein</fullName>
    </submittedName>
</protein>
<comment type="caution">
    <text evidence="1">The sequence shown here is derived from an EMBL/GenBank/DDBJ whole genome shotgun (WGS) entry which is preliminary data.</text>
</comment>
<evidence type="ECO:0000313" key="1">
    <source>
        <dbReference type="EMBL" id="MEY8538185.1"/>
    </source>
</evidence>